<feature type="transmembrane region" description="Helical" evidence="2">
    <location>
        <begin position="138"/>
        <end position="160"/>
    </location>
</feature>
<feature type="transmembrane region" description="Helical" evidence="2">
    <location>
        <begin position="181"/>
        <end position="204"/>
    </location>
</feature>
<gene>
    <name evidence="3" type="ORF">EYQ70_04475</name>
</gene>
<feature type="transmembrane region" description="Helical" evidence="2">
    <location>
        <begin position="45"/>
        <end position="62"/>
    </location>
</feature>
<feature type="transmembrane region" description="Helical" evidence="2">
    <location>
        <begin position="279"/>
        <end position="302"/>
    </location>
</feature>
<feature type="transmembrane region" description="Helical" evidence="2">
    <location>
        <begin position="362"/>
        <end position="385"/>
    </location>
</feature>
<feature type="transmembrane region" description="Helical" evidence="2">
    <location>
        <begin position="68"/>
        <end position="87"/>
    </location>
</feature>
<keyword evidence="2" id="KW-0812">Transmembrane</keyword>
<feature type="transmembrane region" description="Helical" evidence="2">
    <location>
        <begin position="107"/>
        <end position="126"/>
    </location>
</feature>
<organism evidence="3 4">
    <name type="scientific">Marine Group III euryarchaeote</name>
    <dbReference type="NCBI Taxonomy" id="2173149"/>
    <lineage>
        <taxon>Archaea</taxon>
        <taxon>Methanobacteriati</taxon>
        <taxon>Thermoplasmatota</taxon>
        <taxon>Thermoplasmata</taxon>
        <taxon>Candidatus Thermoprofundales</taxon>
    </lineage>
</organism>
<sequence length="399" mass="45348">MEDKAEAKSESEDLDSSTVEDNDNIGPPKITSRDILKIIFSRKTAPHALFLSIFLIVLGVFSSRSSQFSVDMILILGFGFSFGYLLAAFLMRFDSLKAYSVGTYRKILSLPIGFSLLISSIIWYLFEFTDYANQVRDFLSLALVLIFVLWQFAQAWWMRVPFKEIALSQMIKVKSKDKSEFGKYANIVSPISWSVIGFVIFLILESQGIEFSSTFKVTWFVMMSIIGVVLFYLLHRMYSRNWSDPMISVFSAYFSVGYWSFLAYHLGVMLYSMENQPSFVFDLVFMIVTIMLVIYSLSAQALRSEVRKNKKESKRNIMNRHNVIFYAISFTAAYGASSFFLASDGTLFVSNIKTVGFVSHLIVIASGILVLLLVNYTALVGRGLIDKGFVESMRNPKDN</sequence>
<feature type="transmembrane region" description="Helical" evidence="2">
    <location>
        <begin position="246"/>
        <end position="267"/>
    </location>
</feature>
<feature type="transmembrane region" description="Helical" evidence="2">
    <location>
        <begin position="216"/>
        <end position="234"/>
    </location>
</feature>
<dbReference type="EMBL" id="DUCX01000074">
    <property type="protein sequence ID" value="HIF37635.1"/>
    <property type="molecule type" value="Genomic_DNA"/>
</dbReference>
<accession>A0A7J4GSP4</accession>
<keyword evidence="2" id="KW-1133">Transmembrane helix</keyword>
<feature type="region of interest" description="Disordered" evidence="1">
    <location>
        <begin position="1"/>
        <end position="26"/>
    </location>
</feature>
<evidence type="ECO:0000256" key="1">
    <source>
        <dbReference type="SAM" id="MobiDB-lite"/>
    </source>
</evidence>
<protein>
    <submittedName>
        <fullName evidence="3">Uncharacterized protein</fullName>
    </submittedName>
</protein>
<dbReference type="AlphaFoldDB" id="A0A7J4GSP4"/>
<evidence type="ECO:0000313" key="3">
    <source>
        <dbReference type="EMBL" id="HIF37635.1"/>
    </source>
</evidence>
<name>A0A7J4GSP4_9ARCH</name>
<feature type="compositionally biased region" description="Acidic residues" evidence="1">
    <location>
        <begin position="12"/>
        <end position="23"/>
    </location>
</feature>
<dbReference type="Proteomes" id="UP000585802">
    <property type="component" value="Unassembled WGS sequence"/>
</dbReference>
<comment type="caution">
    <text evidence="3">The sequence shown here is derived from an EMBL/GenBank/DDBJ whole genome shotgun (WGS) entry which is preliminary data.</text>
</comment>
<feature type="transmembrane region" description="Helical" evidence="2">
    <location>
        <begin position="323"/>
        <end position="342"/>
    </location>
</feature>
<proteinExistence type="predicted"/>
<evidence type="ECO:0000313" key="4">
    <source>
        <dbReference type="Proteomes" id="UP000585802"/>
    </source>
</evidence>
<reference evidence="4" key="1">
    <citation type="journal article" date="2019" name="bioRxiv">
        <title>Genome diversification in globally distributed novel marine Proteobacteria is linked to environmental adaptation.</title>
        <authorList>
            <person name="Zhou Z."/>
            <person name="Tran P.Q."/>
            <person name="Kieft K."/>
            <person name="Anantharaman K."/>
        </authorList>
    </citation>
    <scope>NUCLEOTIDE SEQUENCE [LARGE SCALE GENOMIC DNA]</scope>
</reference>
<feature type="compositionally biased region" description="Basic and acidic residues" evidence="1">
    <location>
        <begin position="1"/>
        <end position="11"/>
    </location>
</feature>
<evidence type="ECO:0000256" key="2">
    <source>
        <dbReference type="SAM" id="Phobius"/>
    </source>
</evidence>
<keyword evidence="2" id="KW-0472">Membrane</keyword>